<gene>
    <name evidence="2" type="ORF">BDA99DRAFT_284697</name>
</gene>
<dbReference type="Proteomes" id="UP001209540">
    <property type="component" value="Unassembled WGS sequence"/>
</dbReference>
<accession>A0AAD5K856</accession>
<feature type="transmembrane region" description="Helical" evidence="1">
    <location>
        <begin position="20"/>
        <end position="37"/>
    </location>
</feature>
<dbReference type="AlphaFoldDB" id="A0AAD5K856"/>
<organism evidence="2 3">
    <name type="scientific">Phascolomyces articulosus</name>
    <dbReference type="NCBI Taxonomy" id="60185"/>
    <lineage>
        <taxon>Eukaryota</taxon>
        <taxon>Fungi</taxon>
        <taxon>Fungi incertae sedis</taxon>
        <taxon>Mucoromycota</taxon>
        <taxon>Mucoromycotina</taxon>
        <taxon>Mucoromycetes</taxon>
        <taxon>Mucorales</taxon>
        <taxon>Lichtheimiaceae</taxon>
        <taxon>Phascolomyces</taxon>
    </lineage>
</organism>
<keyword evidence="1" id="KW-0472">Membrane</keyword>
<proteinExistence type="predicted"/>
<keyword evidence="1" id="KW-0812">Transmembrane</keyword>
<comment type="caution">
    <text evidence="2">The sequence shown here is derived from an EMBL/GenBank/DDBJ whole genome shotgun (WGS) entry which is preliminary data.</text>
</comment>
<keyword evidence="1" id="KW-1133">Transmembrane helix</keyword>
<sequence length="96" mass="11174">MWWCLFTRPLITLVSLSFRSLLLCLSPIPLISLFFFSGRMYEKCVVYGFTDKLILSFLYLPFIYPSQEAREIYENMNTLGHVLLAKATLCAGKFVY</sequence>
<reference evidence="2" key="1">
    <citation type="journal article" date="2022" name="IScience">
        <title>Evolution of zygomycete secretomes and the origins of terrestrial fungal ecologies.</title>
        <authorList>
            <person name="Chang Y."/>
            <person name="Wang Y."/>
            <person name="Mondo S."/>
            <person name="Ahrendt S."/>
            <person name="Andreopoulos W."/>
            <person name="Barry K."/>
            <person name="Beard J."/>
            <person name="Benny G.L."/>
            <person name="Blankenship S."/>
            <person name="Bonito G."/>
            <person name="Cuomo C."/>
            <person name="Desiro A."/>
            <person name="Gervers K.A."/>
            <person name="Hundley H."/>
            <person name="Kuo A."/>
            <person name="LaButti K."/>
            <person name="Lang B.F."/>
            <person name="Lipzen A."/>
            <person name="O'Donnell K."/>
            <person name="Pangilinan J."/>
            <person name="Reynolds N."/>
            <person name="Sandor L."/>
            <person name="Smith M.E."/>
            <person name="Tsang A."/>
            <person name="Grigoriev I.V."/>
            <person name="Stajich J.E."/>
            <person name="Spatafora J.W."/>
        </authorList>
    </citation>
    <scope>NUCLEOTIDE SEQUENCE</scope>
    <source>
        <strain evidence="2">RSA 2281</strain>
    </source>
</reference>
<protein>
    <submittedName>
        <fullName evidence="2">Uncharacterized protein</fullName>
    </submittedName>
</protein>
<evidence type="ECO:0000256" key="1">
    <source>
        <dbReference type="SAM" id="Phobius"/>
    </source>
</evidence>
<name>A0AAD5K856_9FUNG</name>
<evidence type="ECO:0000313" key="3">
    <source>
        <dbReference type="Proteomes" id="UP001209540"/>
    </source>
</evidence>
<reference evidence="2" key="2">
    <citation type="submission" date="2023-02" db="EMBL/GenBank/DDBJ databases">
        <authorList>
            <consortium name="DOE Joint Genome Institute"/>
            <person name="Mondo S.J."/>
            <person name="Chang Y."/>
            <person name="Wang Y."/>
            <person name="Ahrendt S."/>
            <person name="Andreopoulos W."/>
            <person name="Barry K."/>
            <person name="Beard J."/>
            <person name="Benny G.L."/>
            <person name="Blankenship S."/>
            <person name="Bonito G."/>
            <person name="Cuomo C."/>
            <person name="Desiro A."/>
            <person name="Gervers K.A."/>
            <person name="Hundley H."/>
            <person name="Kuo A."/>
            <person name="LaButti K."/>
            <person name="Lang B.F."/>
            <person name="Lipzen A."/>
            <person name="O'Donnell K."/>
            <person name="Pangilinan J."/>
            <person name="Reynolds N."/>
            <person name="Sandor L."/>
            <person name="Smith M.W."/>
            <person name="Tsang A."/>
            <person name="Grigoriev I.V."/>
            <person name="Stajich J.E."/>
            <person name="Spatafora J.W."/>
        </authorList>
    </citation>
    <scope>NUCLEOTIDE SEQUENCE</scope>
    <source>
        <strain evidence="2">RSA 2281</strain>
    </source>
</reference>
<keyword evidence="3" id="KW-1185">Reference proteome</keyword>
<evidence type="ECO:0000313" key="2">
    <source>
        <dbReference type="EMBL" id="KAI9273127.1"/>
    </source>
</evidence>
<dbReference type="EMBL" id="JAIXMP010000005">
    <property type="protein sequence ID" value="KAI9273127.1"/>
    <property type="molecule type" value="Genomic_DNA"/>
</dbReference>